<feature type="domain" description="Par3/HAL N-terminal" evidence="1">
    <location>
        <begin position="55"/>
        <end position="85"/>
    </location>
</feature>
<evidence type="ECO:0000259" key="1">
    <source>
        <dbReference type="Pfam" id="PF12053"/>
    </source>
</evidence>
<gene>
    <name evidence="2" type="ORF">DILT_LOCUS26</name>
</gene>
<organism evidence="2 3">
    <name type="scientific">Dibothriocephalus latus</name>
    <name type="common">Fish tapeworm</name>
    <name type="synonym">Diphyllobothrium latum</name>
    <dbReference type="NCBI Taxonomy" id="60516"/>
    <lineage>
        <taxon>Eukaryota</taxon>
        <taxon>Metazoa</taxon>
        <taxon>Spiralia</taxon>
        <taxon>Lophotrochozoa</taxon>
        <taxon>Platyhelminthes</taxon>
        <taxon>Cestoda</taxon>
        <taxon>Eucestoda</taxon>
        <taxon>Diphyllobothriidea</taxon>
        <taxon>Diphyllobothriidae</taxon>
        <taxon>Dibothriocephalus</taxon>
    </lineage>
</organism>
<reference evidence="2 3" key="1">
    <citation type="submission" date="2018-11" db="EMBL/GenBank/DDBJ databases">
        <authorList>
            <consortium name="Pathogen Informatics"/>
        </authorList>
    </citation>
    <scope>NUCLEOTIDE SEQUENCE [LARGE SCALE GENOMIC DNA]</scope>
</reference>
<dbReference type="OrthoDB" id="6264899at2759"/>
<accession>A0A3P6Q9J0</accession>
<evidence type="ECO:0000313" key="2">
    <source>
        <dbReference type="EMBL" id="VDK29484.1"/>
    </source>
</evidence>
<evidence type="ECO:0000313" key="3">
    <source>
        <dbReference type="Proteomes" id="UP000281553"/>
    </source>
</evidence>
<dbReference type="InterPro" id="IPR021922">
    <property type="entry name" value="Par3/HAL_N"/>
</dbReference>
<proteinExistence type="predicted"/>
<dbReference type="AlphaFoldDB" id="A0A3P6Q9J0"/>
<keyword evidence="3" id="KW-1185">Reference proteome</keyword>
<dbReference type="Proteomes" id="UP000281553">
    <property type="component" value="Unassembled WGS sequence"/>
</dbReference>
<dbReference type="Gene3D" id="3.10.20.90">
    <property type="entry name" value="Phosphatidylinositol 3-kinase Catalytic Subunit, Chain A, domain 1"/>
    <property type="match status" value="1"/>
</dbReference>
<dbReference type="Pfam" id="PF12053">
    <property type="entry name" value="Par3_HAL_N_term"/>
    <property type="match status" value="1"/>
</dbReference>
<protein>
    <recommendedName>
        <fullName evidence="1">Par3/HAL N-terminal domain-containing protein</fullName>
    </recommendedName>
</protein>
<name>A0A3P6Q9J0_DIBLA</name>
<dbReference type="EMBL" id="UYRU01000117">
    <property type="protein sequence ID" value="VDK29484.1"/>
    <property type="molecule type" value="Genomic_DNA"/>
</dbReference>
<sequence length="102" mass="11679">MTVTTTGGSTVDFDDVCKDDELRVNLFYVTVDLRCIYRTPASLALLNAASDLDRLLVHHLSLARDGGILDWDDHVSEVLDDREQVYIQDYLQFLSRLSYSFF</sequence>